<dbReference type="AlphaFoldDB" id="A0A4R2Q6T1"/>
<dbReference type="PRINTS" id="PR00604">
    <property type="entry name" value="CYTCHRMECIAB"/>
</dbReference>
<dbReference type="GO" id="GO:0046872">
    <property type="term" value="F:metal ion binding"/>
    <property type="evidence" value="ECO:0007669"/>
    <property type="project" value="UniProtKB-KW"/>
</dbReference>
<evidence type="ECO:0000256" key="6">
    <source>
        <dbReference type="PROSITE-ProRule" id="PRU00433"/>
    </source>
</evidence>
<evidence type="ECO:0000313" key="9">
    <source>
        <dbReference type="EMBL" id="TCP44420.1"/>
    </source>
</evidence>
<evidence type="ECO:0000259" key="8">
    <source>
        <dbReference type="PROSITE" id="PS51007"/>
    </source>
</evidence>
<feature type="transmembrane region" description="Helical" evidence="7">
    <location>
        <begin position="6"/>
        <end position="27"/>
    </location>
</feature>
<sequence length="168" mass="18003">MSAILGFFKFVAAICIALAIFFVMNLAGGGLFTNRGLDEPAYVVLENEDDQSAEPAEELSFAELLAAADPTAGERVFKECRACHRVEEGVNMVGPSLYNVVGRPVGSVDSFSYSDAFAGLDGEWTPERIDAFITNPREFAPGTAMTYAGLDDAEDRAAVIAYLQSIGM</sequence>
<dbReference type="SUPFAM" id="SSF46626">
    <property type="entry name" value="Cytochrome c"/>
    <property type="match status" value="1"/>
</dbReference>
<feature type="domain" description="Cytochrome c" evidence="8">
    <location>
        <begin position="68"/>
        <end position="167"/>
    </location>
</feature>
<comment type="caution">
    <text evidence="9">The sequence shown here is derived from an EMBL/GenBank/DDBJ whole genome shotgun (WGS) entry which is preliminary data.</text>
</comment>
<evidence type="ECO:0000256" key="7">
    <source>
        <dbReference type="SAM" id="Phobius"/>
    </source>
</evidence>
<dbReference type="GO" id="GO:0020037">
    <property type="term" value="F:heme binding"/>
    <property type="evidence" value="ECO:0007669"/>
    <property type="project" value="InterPro"/>
</dbReference>
<dbReference type="InterPro" id="IPR002327">
    <property type="entry name" value="Cyt_c_1A/1B"/>
</dbReference>
<evidence type="ECO:0000256" key="3">
    <source>
        <dbReference type="ARBA" id="ARBA00022723"/>
    </source>
</evidence>
<dbReference type="Proteomes" id="UP000294835">
    <property type="component" value="Unassembled WGS sequence"/>
</dbReference>
<protein>
    <submittedName>
        <fullName evidence="9">Cytochrome c</fullName>
    </submittedName>
</protein>
<accession>A0A4R2Q6T1</accession>
<keyword evidence="2 6" id="KW-0349">Heme</keyword>
<keyword evidence="7" id="KW-1133">Transmembrane helix</keyword>
<keyword evidence="7" id="KW-0812">Transmembrane</keyword>
<dbReference type="Gene3D" id="1.10.760.10">
    <property type="entry name" value="Cytochrome c-like domain"/>
    <property type="match status" value="1"/>
</dbReference>
<evidence type="ECO:0000256" key="4">
    <source>
        <dbReference type="ARBA" id="ARBA00022982"/>
    </source>
</evidence>
<dbReference type="PROSITE" id="PS51007">
    <property type="entry name" value="CYTC"/>
    <property type="match status" value="1"/>
</dbReference>
<reference evidence="9 10" key="1">
    <citation type="submission" date="2019-03" db="EMBL/GenBank/DDBJ databases">
        <title>Genomic Encyclopedia of Type Strains, Phase IV (KMG-IV): sequencing the most valuable type-strain genomes for metagenomic binning, comparative biology and taxonomic classification.</title>
        <authorList>
            <person name="Goeker M."/>
        </authorList>
    </citation>
    <scope>NUCLEOTIDE SEQUENCE [LARGE SCALE GENOMIC DNA]</scope>
    <source>
        <strain evidence="9 10">DSM 18063</strain>
    </source>
</reference>
<dbReference type="EMBL" id="SLXP01000001">
    <property type="protein sequence ID" value="TCP44420.1"/>
    <property type="molecule type" value="Genomic_DNA"/>
</dbReference>
<keyword evidence="7" id="KW-0472">Membrane</keyword>
<evidence type="ECO:0000313" key="10">
    <source>
        <dbReference type="Proteomes" id="UP000294835"/>
    </source>
</evidence>
<dbReference type="OrthoDB" id="9779283at2"/>
<keyword evidence="5 6" id="KW-0408">Iron</keyword>
<proteinExistence type="predicted"/>
<dbReference type="PANTHER" id="PTHR11961">
    <property type="entry name" value="CYTOCHROME C"/>
    <property type="match status" value="1"/>
</dbReference>
<evidence type="ECO:0000256" key="2">
    <source>
        <dbReference type="ARBA" id="ARBA00022617"/>
    </source>
</evidence>
<organism evidence="9 10">
    <name type="scientific">Rhodovulum marinum</name>
    <dbReference type="NCBI Taxonomy" id="320662"/>
    <lineage>
        <taxon>Bacteria</taxon>
        <taxon>Pseudomonadati</taxon>
        <taxon>Pseudomonadota</taxon>
        <taxon>Alphaproteobacteria</taxon>
        <taxon>Rhodobacterales</taxon>
        <taxon>Paracoccaceae</taxon>
        <taxon>Rhodovulum</taxon>
    </lineage>
</organism>
<keyword evidence="3 6" id="KW-0479">Metal-binding</keyword>
<dbReference type="RefSeq" id="WP_132460547.1">
    <property type="nucleotide sequence ID" value="NZ_SLXP01000001.1"/>
</dbReference>
<keyword evidence="4" id="KW-0249">Electron transport</keyword>
<name>A0A4R2Q6T1_9RHOB</name>
<evidence type="ECO:0000256" key="1">
    <source>
        <dbReference type="ARBA" id="ARBA00022448"/>
    </source>
</evidence>
<dbReference type="GO" id="GO:0009055">
    <property type="term" value="F:electron transfer activity"/>
    <property type="evidence" value="ECO:0007669"/>
    <property type="project" value="InterPro"/>
</dbReference>
<keyword evidence="1" id="KW-0813">Transport</keyword>
<dbReference type="InterPro" id="IPR036909">
    <property type="entry name" value="Cyt_c-like_dom_sf"/>
</dbReference>
<gene>
    <name evidence="9" type="ORF">EV662_101514</name>
</gene>
<dbReference type="InterPro" id="IPR009056">
    <property type="entry name" value="Cyt_c-like_dom"/>
</dbReference>
<dbReference type="Pfam" id="PF00034">
    <property type="entry name" value="Cytochrom_C"/>
    <property type="match status" value="1"/>
</dbReference>
<evidence type="ECO:0000256" key="5">
    <source>
        <dbReference type="ARBA" id="ARBA00023004"/>
    </source>
</evidence>
<keyword evidence="10" id="KW-1185">Reference proteome</keyword>